<sequence>MTDIIIGLDSNQYNISLQSGVLASAHRTGVIEGRWVSADYTFTRNSVPAIEPPSSIPSIGGTWNVSGTGMWYETGTSQGMRVTDRGQSTFSTIVDSEGYEIVVGMSYAGEVRDGAGNLLFTDSHTISRDELDGGIRITSKNFPVVFRDNREAFSIESSSRTTSIRRGKALDGIVEANYTYTRGGGDNGGGGGGGGCNTVSISPVAALLLFPFLLLLKK</sequence>
<accession>A0A4R8M637</accession>
<evidence type="ECO:0000313" key="2">
    <source>
        <dbReference type="Proteomes" id="UP000295066"/>
    </source>
</evidence>
<name>A0A4R8M637_9BACT</name>
<dbReference type="EMBL" id="SORI01000018">
    <property type="protein sequence ID" value="TDY56645.1"/>
    <property type="molecule type" value="Genomic_DNA"/>
</dbReference>
<keyword evidence="2" id="KW-1185">Reference proteome</keyword>
<evidence type="ECO:0000313" key="1">
    <source>
        <dbReference type="EMBL" id="TDY56645.1"/>
    </source>
</evidence>
<gene>
    <name evidence="1" type="ORF">C8D99_1181</name>
</gene>
<dbReference type="Proteomes" id="UP000295066">
    <property type="component" value="Unassembled WGS sequence"/>
</dbReference>
<protein>
    <submittedName>
        <fullName evidence="1">Uncharacterized protein</fullName>
    </submittedName>
</protein>
<proteinExistence type="predicted"/>
<organism evidence="1 2">
    <name type="scientific">Aminivibrio pyruvatiphilus</name>
    <dbReference type="NCBI Taxonomy" id="1005740"/>
    <lineage>
        <taxon>Bacteria</taxon>
        <taxon>Thermotogati</taxon>
        <taxon>Synergistota</taxon>
        <taxon>Synergistia</taxon>
        <taxon>Synergistales</taxon>
        <taxon>Aminobacteriaceae</taxon>
        <taxon>Aminivibrio</taxon>
    </lineage>
</organism>
<comment type="caution">
    <text evidence="1">The sequence shown here is derived from an EMBL/GenBank/DDBJ whole genome shotgun (WGS) entry which is preliminary data.</text>
</comment>
<reference evidence="1 2" key="1">
    <citation type="submission" date="2019-03" db="EMBL/GenBank/DDBJ databases">
        <title>Genomic Encyclopedia of Type Strains, Phase IV (KMG-IV): sequencing the most valuable type-strain genomes for metagenomic binning, comparative biology and taxonomic classification.</title>
        <authorList>
            <person name="Goeker M."/>
        </authorList>
    </citation>
    <scope>NUCLEOTIDE SEQUENCE [LARGE SCALE GENOMIC DNA]</scope>
    <source>
        <strain evidence="1 2">DSM 25964</strain>
    </source>
</reference>
<dbReference type="RefSeq" id="WP_133958520.1">
    <property type="nucleotide sequence ID" value="NZ_SORI01000018.1"/>
</dbReference>
<dbReference type="AlphaFoldDB" id="A0A4R8M637"/>